<feature type="transmembrane region" description="Helical" evidence="1">
    <location>
        <begin position="115"/>
        <end position="133"/>
    </location>
</feature>
<evidence type="ECO:0000256" key="1">
    <source>
        <dbReference type="SAM" id="Phobius"/>
    </source>
</evidence>
<dbReference type="EMBL" id="LIBO01000196">
    <property type="protein sequence ID" value="KRO61823.1"/>
    <property type="molecule type" value="Genomic_DNA"/>
</dbReference>
<evidence type="ECO:0000313" key="4">
    <source>
        <dbReference type="Proteomes" id="UP000051269"/>
    </source>
</evidence>
<accession>A0A0R2RGS5</accession>
<name>A0A0R2RGS5_9BACT</name>
<comment type="caution">
    <text evidence="3">The sequence shown here is derived from an EMBL/GenBank/DDBJ whole genome shotgun (WGS) entry which is preliminary data.</text>
</comment>
<protein>
    <recommendedName>
        <fullName evidence="2">EamA domain-containing protein</fullName>
    </recommendedName>
</protein>
<reference evidence="3 4" key="1">
    <citation type="submission" date="2015-10" db="EMBL/GenBank/DDBJ databases">
        <title>Metagenome-Assembled Genomes uncover a global brackish microbiome.</title>
        <authorList>
            <person name="Hugerth L.W."/>
            <person name="Larsson J."/>
            <person name="Alneberg J."/>
            <person name="Lindh M.V."/>
            <person name="Legrand C."/>
            <person name="Pinhassi J."/>
            <person name="Andersson A.F."/>
        </authorList>
    </citation>
    <scope>NUCLEOTIDE SEQUENCE [LARGE SCALE GENOMIC DNA]</scope>
    <source>
        <strain evidence="3">BACL18 MAG-120507-bin52</strain>
    </source>
</reference>
<keyword evidence="1" id="KW-0472">Membrane</keyword>
<keyword evidence="1" id="KW-0812">Transmembrane</keyword>
<feature type="domain" description="EamA" evidence="2">
    <location>
        <begin position="7"/>
        <end position="132"/>
    </location>
</feature>
<keyword evidence="1" id="KW-1133">Transmembrane helix</keyword>
<evidence type="ECO:0000259" key="2">
    <source>
        <dbReference type="Pfam" id="PF00892"/>
    </source>
</evidence>
<feature type="transmembrane region" description="Helical" evidence="1">
    <location>
        <begin position="60"/>
        <end position="78"/>
    </location>
</feature>
<feature type="transmembrane region" description="Helical" evidence="1">
    <location>
        <begin position="217"/>
        <end position="239"/>
    </location>
</feature>
<proteinExistence type="predicted"/>
<dbReference type="AlphaFoldDB" id="A0A0R2RGS5"/>
<dbReference type="InterPro" id="IPR037185">
    <property type="entry name" value="EmrE-like"/>
</dbReference>
<feature type="transmembrane region" description="Helical" evidence="1">
    <location>
        <begin position="36"/>
        <end position="54"/>
    </location>
</feature>
<feature type="transmembrane region" description="Helical" evidence="1">
    <location>
        <begin position="175"/>
        <end position="196"/>
    </location>
</feature>
<dbReference type="Proteomes" id="UP000051269">
    <property type="component" value="Unassembled WGS sequence"/>
</dbReference>
<dbReference type="GO" id="GO:0016020">
    <property type="term" value="C:membrane"/>
    <property type="evidence" value="ECO:0007669"/>
    <property type="project" value="InterPro"/>
</dbReference>
<dbReference type="InterPro" id="IPR000620">
    <property type="entry name" value="EamA_dom"/>
</dbReference>
<evidence type="ECO:0000313" key="3">
    <source>
        <dbReference type="EMBL" id="KRO61823.1"/>
    </source>
</evidence>
<dbReference type="Pfam" id="PF00892">
    <property type="entry name" value="EamA"/>
    <property type="match status" value="1"/>
</dbReference>
<feature type="transmembrane region" description="Helical" evidence="1">
    <location>
        <begin position="145"/>
        <end position="163"/>
    </location>
</feature>
<gene>
    <name evidence="3" type="ORF">ABR82_05175</name>
</gene>
<dbReference type="PANTHER" id="PTHR22911:SF137">
    <property type="entry name" value="SOLUTE CARRIER FAMILY 35 MEMBER G2-RELATED"/>
    <property type="match status" value="1"/>
</dbReference>
<dbReference type="Gene3D" id="1.10.3730.20">
    <property type="match status" value="1"/>
</dbReference>
<dbReference type="SUPFAM" id="SSF103481">
    <property type="entry name" value="Multidrug resistance efflux transporter EmrE"/>
    <property type="match status" value="1"/>
</dbReference>
<sequence>MPLFIPLLASFLYALGSWGLKLGLRCGAHPRIVTALSNLSMAGWSAPLVFFFPGQPNSSGFWGALLAGTSLFIGRLCAIRALAHGDLSHATPLLGTKTVFVAILTSLFLDEPITSGLMAGAILTSVAVALLSISPKEKSWWPKRFDRITTGWALLAAFFFALTDITVQKFARSLGIGWFQPLMFATLVLLTPLLFLPEFRQLRPSSLFLPPASRMGSLVGSAVIGFQTSLVILVIGLFGHATATNVIYAARGLWAVLLEGAAGGGTASGDRRVLALRLTGATLLLAAVALAVGSL</sequence>
<feature type="transmembrane region" description="Helical" evidence="1">
    <location>
        <begin position="274"/>
        <end position="293"/>
    </location>
</feature>
<dbReference type="PANTHER" id="PTHR22911">
    <property type="entry name" value="ACYL-MALONYL CONDENSING ENZYME-RELATED"/>
    <property type="match status" value="1"/>
</dbReference>
<organism evidence="3 4">
    <name type="scientific">Verrucomicrobia subdivision 6 bacterium BACL9 MAG-120507-bin52</name>
    <dbReference type="NCBI Taxonomy" id="1655590"/>
    <lineage>
        <taxon>Bacteria</taxon>
        <taxon>Pseudomonadati</taxon>
        <taxon>Verrucomicrobiota</taxon>
        <taxon>Verrucomicrobiia</taxon>
        <taxon>Verrucomicrobiales</taxon>
        <taxon>Verrucomicrobia subdivision 6</taxon>
    </lineage>
</organism>
<feature type="transmembrane region" description="Helical" evidence="1">
    <location>
        <begin position="90"/>
        <end position="109"/>
    </location>
</feature>